<dbReference type="Proteomes" id="UP000249218">
    <property type="component" value="Unassembled WGS sequence"/>
</dbReference>
<keyword evidence="3" id="KW-1185">Reference proteome</keyword>
<reference evidence="2 3" key="1">
    <citation type="journal article" date="2017" name="BMC Biol.">
        <title>Genomic innovations, transcriptional plasticity and gene loss underlying the evolution and divergence of two highly polyphagous and invasive Helicoverpa pest species.</title>
        <authorList>
            <person name="Pearce S.L."/>
            <person name="Clarke D.F."/>
            <person name="East P.D."/>
            <person name="Elfekih S."/>
            <person name="Gordon K.H."/>
            <person name="Jermiin L.S."/>
            <person name="McGaughran A."/>
            <person name="Oakeshott J.G."/>
            <person name="Papanikolaou A."/>
            <person name="Perera O.P."/>
            <person name="Rane R.V."/>
            <person name="Richards S."/>
            <person name="Tay W.T."/>
            <person name="Walsh T.K."/>
            <person name="Anderson A."/>
            <person name="Anderson C.J."/>
            <person name="Asgari S."/>
            <person name="Board P.G."/>
            <person name="Bretschneider A."/>
            <person name="Campbell P.M."/>
            <person name="Chertemps T."/>
            <person name="Christeller J.T."/>
            <person name="Coppin C.W."/>
            <person name="Downes S.J."/>
            <person name="Duan G."/>
            <person name="Farnsworth C.A."/>
            <person name="Good R.T."/>
            <person name="Han L.B."/>
            <person name="Han Y.C."/>
            <person name="Hatje K."/>
            <person name="Horne I."/>
            <person name="Huang Y.P."/>
            <person name="Hughes D.S."/>
            <person name="Jacquin-Joly E."/>
            <person name="James W."/>
            <person name="Jhangiani S."/>
            <person name="Kollmar M."/>
            <person name="Kuwar S.S."/>
            <person name="Li S."/>
            <person name="Liu N.Y."/>
            <person name="Maibeche M.T."/>
            <person name="Miller J.R."/>
            <person name="Montagne N."/>
            <person name="Perry T."/>
            <person name="Qu J."/>
            <person name="Song S.V."/>
            <person name="Sutton G.G."/>
            <person name="Vogel H."/>
            <person name="Walenz B.P."/>
            <person name="Xu W."/>
            <person name="Zhang H.J."/>
            <person name="Zou Z."/>
            <person name="Batterham P."/>
            <person name="Edwards O.R."/>
            <person name="Feyereisen R."/>
            <person name="Gibbs R.A."/>
            <person name="Heckel D.G."/>
            <person name="McGrath A."/>
            <person name="Robin C."/>
            <person name="Scherer S.E."/>
            <person name="Worley K.C."/>
            <person name="Wu Y.D."/>
        </authorList>
    </citation>
    <scope>NUCLEOTIDE SEQUENCE [LARGE SCALE GENOMIC DNA]</scope>
    <source>
        <strain evidence="2">Harm_GR_Male_#8</strain>
        <tissue evidence="2">Whole organism</tissue>
    </source>
</reference>
<feature type="region of interest" description="Disordered" evidence="1">
    <location>
        <begin position="15"/>
        <end position="45"/>
    </location>
</feature>
<protein>
    <submittedName>
        <fullName evidence="2">Uncharacterized protein</fullName>
    </submittedName>
</protein>
<gene>
    <name evidence="2" type="primary">HaOG214528</name>
    <name evidence="2" type="ORF">B5X24_HaOG214528</name>
</gene>
<evidence type="ECO:0000313" key="3">
    <source>
        <dbReference type="Proteomes" id="UP000249218"/>
    </source>
</evidence>
<name>A0A2W1B2E5_HELAM</name>
<evidence type="ECO:0000256" key="1">
    <source>
        <dbReference type="SAM" id="MobiDB-lite"/>
    </source>
</evidence>
<dbReference type="AlphaFoldDB" id="A0A2W1B2E5"/>
<feature type="compositionally biased region" description="Basic and acidic residues" evidence="1">
    <location>
        <begin position="28"/>
        <end position="37"/>
    </location>
</feature>
<evidence type="ECO:0000313" key="2">
    <source>
        <dbReference type="EMBL" id="PZC70952.1"/>
    </source>
</evidence>
<accession>A0A2W1B2E5</accession>
<dbReference type="EMBL" id="KZ150416">
    <property type="protein sequence ID" value="PZC70952.1"/>
    <property type="molecule type" value="Genomic_DNA"/>
</dbReference>
<organism evidence="2 3">
    <name type="scientific">Helicoverpa armigera</name>
    <name type="common">Cotton bollworm</name>
    <name type="synonym">Heliothis armigera</name>
    <dbReference type="NCBI Taxonomy" id="29058"/>
    <lineage>
        <taxon>Eukaryota</taxon>
        <taxon>Metazoa</taxon>
        <taxon>Ecdysozoa</taxon>
        <taxon>Arthropoda</taxon>
        <taxon>Hexapoda</taxon>
        <taxon>Insecta</taxon>
        <taxon>Pterygota</taxon>
        <taxon>Neoptera</taxon>
        <taxon>Endopterygota</taxon>
        <taxon>Lepidoptera</taxon>
        <taxon>Glossata</taxon>
        <taxon>Ditrysia</taxon>
        <taxon>Noctuoidea</taxon>
        <taxon>Noctuidae</taxon>
        <taxon>Heliothinae</taxon>
        <taxon>Helicoverpa</taxon>
    </lineage>
</organism>
<sequence length="88" mass="10021">MHLIALNSARIPTLVESEESSGLVNPFHPEDNPRNKNSDSVSDENEKYEIYLRAEAFSEEYTTTQVMKEGKKLLVNGKYYEMVTPPQA</sequence>
<proteinExistence type="predicted"/>